<dbReference type="PANTHER" id="PTHR28008:SF1">
    <property type="entry name" value="DOMAIN PROTEIN, PUTATIVE (AFU_ORTHOLOGUE AFUA_3G10980)-RELATED"/>
    <property type="match status" value="1"/>
</dbReference>
<accession>J9H6L1</accession>
<dbReference type="Pfam" id="PF04892">
    <property type="entry name" value="VanZ"/>
    <property type="match status" value="1"/>
</dbReference>
<organism evidence="3">
    <name type="scientific">gut metagenome</name>
    <dbReference type="NCBI Taxonomy" id="749906"/>
    <lineage>
        <taxon>unclassified sequences</taxon>
        <taxon>metagenomes</taxon>
        <taxon>organismal metagenomes</taxon>
    </lineage>
</organism>
<feature type="transmembrane region" description="Helical" evidence="1">
    <location>
        <begin position="78"/>
        <end position="98"/>
    </location>
</feature>
<protein>
    <submittedName>
        <fullName evidence="3">VanZ like protein</fullName>
    </submittedName>
</protein>
<dbReference type="EMBL" id="AMCI01000329">
    <property type="protein sequence ID" value="EJX09745.1"/>
    <property type="molecule type" value="Genomic_DNA"/>
</dbReference>
<feature type="domain" description="VanZ-like" evidence="2">
    <location>
        <begin position="40"/>
        <end position="129"/>
    </location>
</feature>
<evidence type="ECO:0000313" key="3">
    <source>
        <dbReference type="EMBL" id="EJX09745.1"/>
    </source>
</evidence>
<dbReference type="PANTHER" id="PTHR28008">
    <property type="entry name" value="DOMAIN PROTEIN, PUTATIVE (AFU_ORTHOLOGUE AFUA_3G10980)-RELATED"/>
    <property type="match status" value="1"/>
</dbReference>
<comment type="caution">
    <text evidence="3">The sequence shown here is derived from an EMBL/GenBank/DDBJ whole genome shotgun (WGS) entry which is preliminary data.</text>
</comment>
<keyword evidence="1" id="KW-1133">Transmembrane helix</keyword>
<feature type="transmembrane region" description="Helical" evidence="1">
    <location>
        <begin position="110"/>
        <end position="130"/>
    </location>
</feature>
<feature type="transmembrane region" description="Helical" evidence="1">
    <location>
        <begin position="49"/>
        <end position="66"/>
    </location>
</feature>
<keyword evidence="1" id="KW-0812">Transmembrane</keyword>
<evidence type="ECO:0000259" key="2">
    <source>
        <dbReference type="Pfam" id="PF04892"/>
    </source>
</evidence>
<name>J9H6L1_9ZZZZ</name>
<reference evidence="3" key="1">
    <citation type="journal article" date="2012" name="PLoS ONE">
        <title>Gene sets for utilization of primary and secondary nutrition supplies in the distal gut of endangered iberian lynx.</title>
        <authorList>
            <person name="Alcaide M."/>
            <person name="Messina E."/>
            <person name="Richter M."/>
            <person name="Bargiela R."/>
            <person name="Peplies J."/>
            <person name="Huws S.A."/>
            <person name="Newbold C.J."/>
            <person name="Golyshin P.N."/>
            <person name="Simon M.A."/>
            <person name="Lopez G."/>
            <person name="Yakimov M.M."/>
            <person name="Ferrer M."/>
        </authorList>
    </citation>
    <scope>NUCLEOTIDE SEQUENCE</scope>
</reference>
<gene>
    <name evidence="3" type="ORF">EVA_02134</name>
</gene>
<proteinExistence type="predicted"/>
<keyword evidence="1" id="KW-0472">Membrane</keyword>
<sequence>MFSQEKYFKMLYYIRKYPISILVIAIVIYLSFFKPPETEVISIPGLDKVVHMCMYMGMSGMLWIEFLRAHRRQNAPQWHAWLGAFVCPVLFSGVVELLQSYCTSYRGGDWWDFAANTTGVMLASLIGWMVQRRLGNHR</sequence>
<evidence type="ECO:0000256" key="1">
    <source>
        <dbReference type="SAM" id="Phobius"/>
    </source>
</evidence>
<dbReference type="InterPro" id="IPR006976">
    <property type="entry name" value="VanZ-like"/>
</dbReference>
<dbReference type="AlphaFoldDB" id="J9H6L1"/>
<feature type="transmembrane region" description="Helical" evidence="1">
    <location>
        <begin position="12"/>
        <end position="33"/>
    </location>
</feature>